<feature type="transmembrane region" description="Helical" evidence="1">
    <location>
        <begin position="135"/>
        <end position="155"/>
    </location>
</feature>
<keyword evidence="1" id="KW-0472">Membrane</keyword>
<evidence type="ECO:0000313" key="2">
    <source>
        <dbReference type="EMBL" id="MDN3725534.1"/>
    </source>
</evidence>
<proteinExistence type="predicted"/>
<gene>
    <name evidence="2" type="ORF">QRD02_14205</name>
</gene>
<evidence type="ECO:0000313" key="3">
    <source>
        <dbReference type="Proteomes" id="UP001244787"/>
    </source>
</evidence>
<dbReference type="Proteomes" id="UP001244787">
    <property type="component" value="Unassembled WGS sequence"/>
</dbReference>
<keyword evidence="1" id="KW-1133">Transmembrane helix</keyword>
<accession>A0ABT8DL14</accession>
<feature type="transmembrane region" description="Helical" evidence="1">
    <location>
        <begin position="85"/>
        <end position="103"/>
    </location>
</feature>
<reference evidence="2 3" key="1">
    <citation type="submission" date="2023-06" db="EMBL/GenBank/DDBJ databases">
        <authorList>
            <person name="Ye Y.-Q."/>
            <person name="Du Z.-J."/>
        </authorList>
    </citation>
    <scope>NUCLEOTIDE SEQUENCE [LARGE SCALE GENOMIC DNA]</scope>
    <source>
        <strain evidence="2 3">SDUM287046</strain>
    </source>
</reference>
<protein>
    <recommendedName>
        <fullName evidence="4">DUF4149 domain-containing protein</fullName>
    </recommendedName>
</protein>
<comment type="caution">
    <text evidence="2">The sequence shown here is derived from an EMBL/GenBank/DDBJ whole genome shotgun (WGS) entry which is preliminary data.</text>
</comment>
<dbReference type="EMBL" id="JAUGQQ010000026">
    <property type="protein sequence ID" value="MDN3725534.1"/>
    <property type="molecule type" value="Genomic_DNA"/>
</dbReference>
<keyword evidence="1" id="KW-0812">Transmembrane</keyword>
<evidence type="ECO:0008006" key="4">
    <source>
        <dbReference type="Google" id="ProtNLM"/>
    </source>
</evidence>
<name>A0ABT8DL14_9FLAO</name>
<feature type="transmembrane region" description="Helical" evidence="1">
    <location>
        <begin position="9"/>
        <end position="34"/>
    </location>
</feature>
<organism evidence="2 3">
    <name type="scientific">Aequorivita aurantiaca</name>
    <dbReference type="NCBI Taxonomy" id="3053356"/>
    <lineage>
        <taxon>Bacteria</taxon>
        <taxon>Pseudomonadati</taxon>
        <taxon>Bacteroidota</taxon>
        <taxon>Flavobacteriia</taxon>
        <taxon>Flavobacteriales</taxon>
        <taxon>Flavobacteriaceae</taxon>
        <taxon>Aequorivita</taxon>
    </lineage>
</organism>
<evidence type="ECO:0000256" key="1">
    <source>
        <dbReference type="SAM" id="Phobius"/>
    </source>
</evidence>
<sequence length="162" mass="19313">MIELNKKQIFYFIGIGAFILATVMGFTYFARIAFRDFQIWFDQKPILNFWITESSLFIVYILLGIFSLLTIKNQTTFSENKLRKLFFNWIVAFVLSQIFQYLYTIYGTRFVLENRADEFSKYVDFMRGEYLLESYQSLFAILRYLIFAVLIYIAGKTVENTV</sequence>
<keyword evidence="3" id="KW-1185">Reference proteome</keyword>
<feature type="transmembrane region" description="Helical" evidence="1">
    <location>
        <begin position="54"/>
        <end position="73"/>
    </location>
</feature>
<dbReference type="RefSeq" id="WP_290255621.1">
    <property type="nucleotide sequence ID" value="NZ_JAUGQQ010000026.1"/>
</dbReference>